<feature type="region of interest" description="Disordered" evidence="6">
    <location>
        <begin position="1"/>
        <end position="20"/>
    </location>
</feature>
<reference evidence="9" key="1">
    <citation type="submission" date="2021-02" db="EMBL/GenBank/DDBJ databases">
        <title>Skermanella TT6 skin isolate.</title>
        <authorList>
            <person name="Lee K."/>
            <person name="Ganzorig M."/>
        </authorList>
    </citation>
    <scope>NUCLEOTIDE SEQUENCE</scope>
    <source>
        <strain evidence="9">TT6</strain>
    </source>
</reference>
<keyword evidence="1 9" id="KW-0723">Serine/threonine-protein kinase</keyword>
<accession>A0ABX7BD88</accession>
<evidence type="ECO:0000256" key="4">
    <source>
        <dbReference type="ARBA" id="ARBA00022777"/>
    </source>
</evidence>
<keyword evidence="5" id="KW-0067">ATP-binding</keyword>
<evidence type="ECO:0000256" key="7">
    <source>
        <dbReference type="SAM" id="Phobius"/>
    </source>
</evidence>
<dbReference type="InterPro" id="IPR000719">
    <property type="entry name" value="Prot_kinase_dom"/>
</dbReference>
<dbReference type="PANTHER" id="PTHR43895">
    <property type="entry name" value="CALCIUM/CALMODULIN-DEPENDENT PROTEIN KINASE KINASE-RELATED"/>
    <property type="match status" value="1"/>
</dbReference>
<evidence type="ECO:0000256" key="1">
    <source>
        <dbReference type="ARBA" id="ARBA00022527"/>
    </source>
</evidence>
<evidence type="ECO:0000256" key="6">
    <source>
        <dbReference type="SAM" id="MobiDB-lite"/>
    </source>
</evidence>
<keyword evidence="4 9" id="KW-0418">Kinase</keyword>
<evidence type="ECO:0000256" key="2">
    <source>
        <dbReference type="ARBA" id="ARBA00022679"/>
    </source>
</evidence>
<dbReference type="EMBL" id="CP067420">
    <property type="protein sequence ID" value="QQP91218.1"/>
    <property type="molecule type" value="Genomic_DNA"/>
</dbReference>
<keyword evidence="3" id="KW-0547">Nucleotide-binding</keyword>
<dbReference type="PROSITE" id="PS00109">
    <property type="entry name" value="PROTEIN_KINASE_TYR"/>
    <property type="match status" value="1"/>
</dbReference>
<keyword evidence="7" id="KW-1133">Transmembrane helix</keyword>
<evidence type="ECO:0000256" key="3">
    <source>
        <dbReference type="ARBA" id="ARBA00022741"/>
    </source>
</evidence>
<dbReference type="PANTHER" id="PTHR43895:SF150">
    <property type="entry name" value="SERINE_THREONINE-PROTEIN KINASE STK11"/>
    <property type="match status" value="1"/>
</dbReference>
<evidence type="ECO:0000313" key="9">
    <source>
        <dbReference type="EMBL" id="QQP91218.1"/>
    </source>
</evidence>
<feature type="transmembrane region" description="Helical" evidence="7">
    <location>
        <begin position="658"/>
        <end position="680"/>
    </location>
</feature>
<proteinExistence type="predicted"/>
<evidence type="ECO:0000313" key="10">
    <source>
        <dbReference type="Proteomes" id="UP000595197"/>
    </source>
</evidence>
<evidence type="ECO:0000256" key="5">
    <source>
        <dbReference type="ARBA" id="ARBA00022840"/>
    </source>
</evidence>
<dbReference type="SMART" id="SM00220">
    <property type="entry name" value="S_TKc"/>
    <property type="match status" value="1"/>
</dbReference>
<dbReference type="Gene3D" id="1.10.510.10">
    <property type="entry name" value="Transferase(Phosphotransferase) domain 1"/>
    <property type="match status" value="1"/>
</dbReference>
<name>A0ABX7BD88_9PROT</name>
<dbReference type="Proteomes" id="UP000595197">
    <property type="component" value="Chromosome"/>
</dbReference>
<protein>
    <submittedName>
        <fullName evidence="9">Serine/threonine protein kinase</fullName>
    </submittedName>
</protein>
<keyword evidence="7" id="KW-0812">Transmembrane</keyword>
<gene>
    <name evidence="9" type="ORF">IGS68_08430</name>
</gene>
<dbReference type="GO" id="GO:0004674">
    <property type="term" value="F:protein serine/threonine kinase activity"/>
    <property type="evidence" value="ECO:0007669"/>
    <property type="project" value="UniProtKB-KW"/>
</dbReference>
<evidence type="ECO:0000259" key="8">
    <source>
        <dbReference type="PROSITE" id="PS50011"/>
    </source>
</evidence>
<keyword evidence="2" id="KW-0808">Transferase</keyword>
<keyword evidence="7" id="KW-0472">Membrane</keyword>
<sequence>MATAAQATAPGSGPAGRDVEPVSLAGRFEIQPGNPLPALDGPAGKAYAVRALRDRRMDVFAIVATSGVPARMDLLSGIRGVEHVALMRMVEWAVVDWPLDGLKRTVFILENPGGRRLMNSLNDTREQMTEEQITRAVIQPLASALRELSSRGIVHGDIRPTNIFLRDQGTAGVMLGECVSTATSFGQAPLFLTIERGMAQPSGRGTGTTADDLYALGVTVLLLFLGRNPVRHLDDEAMLQAKMDRGTYPALVGTARLSLNLMEPLRGLLADDPKMRWTLNDLDLWLSGRRLSPKQPQVPRKAARPFEFSGASYWHCRGLARVFARNPAAAVPVIENGDLDRWLRRSLGDEARAEAVATAVDSAGVNKGGNFEERLVARVCIALDPPAPIRYKQKAVMIDGFGSAMAEAFARNDGYQALGEAISAQLPMFWVGMQTEFKAEYVPLSQTFDALRTLLERLGSGYGIERVLYELNPMQPCFSPMVRNHMVTSGNELLTALEEVASRPGRPREPIDRHVAAFLIARYRKLDERLIALTTPSGETLRRISAMVNVLAEVQKRYGPASLPNLCGWMIDLIGPAIDRFHSRAHRAKLRGEAARTAAEGNLLGLLKLIDDPAAIRKDEIEFARARREFQIAGREVEKLKREIANRTEIAESSGRQAAAVVSSLVATVALVGIGVYMVMLR</sequence>
<dbReference type="PROSITE" id="PS50011">
    <property type="entry name" value="PROTEIN_KINASE_DOM"/>
    <property type="match status" value="1"/>
</dbReference>
<organism evidence="9 10">
    <name type="scientific">Skermanella cutis</name>
    <dbReference type="NCBI Taxonomy" id="2775420"/>
    <lineage>
        <taxon>Bacteria</taxon>
        <taxon>Pseudomonadati</taxon>
        <taxon>Pseudomonadota</taxon>
        <taxon>Alphaproteobacteria</taxon>
        <taxon>Rhodospirillales</taxon>
        <taxon>Azospirillaceae</taxon>
        <taxon>Skermanella</taxon>
    </lineage>
</organism>
<feature type="domain" description="Protein kinase" evidence="8">
    <location>
        <begin position="4"/>
        <end position="286"/>
    </location>
</feature>
<keyword evidence="10" id="KW-1185">Reference proteome</keyword>
<dbReference type="InterPro" id="IPR008266">
    <property type="entry name" value="Tyr_kinase_AS"/>
</dbReference>
<dbReference type="RefSeq" id="WP_201078902.1">
    <property type="nucleotide sequence ID" value="NZ_CP067420.1"/>
</dbReference>
<dbReference type="Pfam" id="PF00069">
    <property type="entry name" value="Pkinase"/>
    <property type="match status" value="1"/>
</dbReference>
<dbReference type="SUPFAM" id="SSF56112">
    <property type="entry name" value="Protein kinase-like (PK-like)"/>
    <property type="match status" value="1"/>
</dbReference>
<dbReference type="InterPro" id="IPR011009">
    <property type="entry name" value="Kinase-like_dom_sf"/>
</dbReference>